<accession>A0A2A2KFH6</accession>
<dbReference type="EMBL" id="LIAE01008728">
    <property type="protein sequence ID" value="PAV72685.1"/>
    <property type="molecule type" value="Genomic_DNA"/>
</dbReference>
<evidence type="ECO:0000313" key="1">
    <source>
        <dbReference type="EMBL" id="PAV72685.1"/>
    </source>
</evidence>
<comment type="caution">
    <text evidence="1">The sequence shown here is derived from an EMBL/GenBank/DDBJ whole genome shotgun (WGS) entry which is preliminary data.</text>
</comment>
<gene>
    <name evidence="1" type="ORF">WR25_22132</name>
</gene>
<dbReference type="AlphaFoldDB" id="A0A2A2KFH6"/>
<sequence>MFSDAISSICVCSRVSSWATPPNTAGSASANPCVKKPLERMSLRSFGWVLMGSILLRQFVDTGLVTTALERSGEKGFEARLRKVRPDQPGAHRDDVGVVVVARERGGERFGDQRAAARRVAIDRDRDADPRSAQRHAQRRFAARDRIGQLVAVIGIVDARVGLRTQVNHLVTQRGGVLDQQRLQRDGGVIGGEGNAQGEAASRL</sequence>
<name>A0A2A2KFH6_9BILA</name>
<dbReference type="Proteomes" id="UP000218231">
    <property type="component" value="Unassembled WGS sequence"/>
</dbReference>
<proteinExistence type="predicted"/>
<protein>
    <submittedName>
        <fullName evidence="1">Uncharacterized protein</fullName>
    </submittedName>
</protein>
<reference evidence="1 2" key="1">
    <citation type="journal article" date="2017" name="Curr. Biol.">
        <title>Genome architecture and evolution of a unichromosomal asexual nematode.</title>
        <authorList>
            <person name="Fradin H."/>
            <person name="Zegar C."/>
            <person name="Gutwein M."/>
            <person name="Lucas J."/>
            <person name="Kovtun M."/>
            <person name="Corcoran D."/>
            <person name="Baugh L.R."/>
            <person name="Kiontke K."/>
            <person name="Gunsalus K."/>
            <person name="Fitch D.H."/>
            <person name="Piano F."/>
        </authorList>
    </citation>
    <scope>NUCLEOTIDE SEQUENCE [LARGE SCALE GENOMIC DNA]</scope>
    <source>
        <strain evidence="1">PF1309</strain>
    </source>
</reference>
<evidence type="ECO:0000313" key="2">
    <source>
        <dbReference type="Proteomes" id="UP000218231"/>
    </source>
</evidence>
<keyword evidence="2" id="KW-1185">Reference proteome</keyword>
<organism evidence="1 2">
    <name type="scientific">Diploscapter pachys</name>
    <dbReference type="NCBI Taxonomy" id="2018661"/>
    <lineage>
        <taxon>Eukaryota</taxon>
        <taxon>Metazoa</taxon>
        <taxon>Ecdysozoa</taxon>
        <taxon>Nematoda</taxon>
        <taxon>Chromadorea</taxon>
        <taxon>Rhabditida</taxon>
        <taxon>Rhabditina</taxon>
        <taxon>Rhabditomorpha</taxon>
        <taxon>Rhabditoidea</taxon>
        <taxon>Rhabditidae</taxon>
        <taxon>Diploscapter</taxon>
    </lineage>
</organism>